<dbReference type="EMBL" id="AP015037">
    <property type="protein sequence ID" value="BAT82995.1"/>
    <property type="molecule type" value="Genomic_DNA"/>
</dbReference>
<sequence>VFFLFSHVGPGTRGVRPSEGSFSSFPISCKSRARRTFSLLSSSPFSRTGSTRVLSWRREASNVDGVERACPSGVCGGSQRRLFVAVGVTATTSGSWRRAPSEQTAMVILAEIVKFSNWGWF</sequence>
<name>A0A0S3RR00_PHAAN</name>
<protein>
    <submittedName>
        <fullName evidence="1">Uncharacterized protein</fullName>
    </submittedName>
</protein>
<organism evidence="1 2">
    <name type="scientific">Vigna angularis var. angularis</name>
    <dbReference type="NCBI Taxonomy" id="157739"/>
    <lineage>
        <taxon>Eukaryota</taxon>
        <taxon>Viridiplantae</taxon>
        <taxon>Streptophyta</taxon>
        <taxon>Embryophyta</taxon>
        <taxon>Tracheophyta</taxon>
        <taxon>Spermatophyta</taxon>
        <taxon>Magnoliopsida</taxon>
        <taxon>eudicotyledons</taxon>
        <taxon>Gunneridae</taxon>
        <taxon>Pentapetalae</taxon>
        <taxon>rosids</taxon>
        <taxon>fabids</taxon>
        <taxon>Fabales</taxon>
        <taxon>Fabaceae</taxon>
        <taxon>Papilionoideae</taxon>
        <taxon>50 kb inversion clade</taxon>
        <taxon>NPAAA clade</taxon>
        <taxon>indigoferoid/millettioid clade</taxon>
        <taxon>Phaseoleae</taxon>
        <taxon>Vigna</taxon>
    </lineage>
</organism>
<gene>
    <name evidence="1" type="primary">Vigan.04G008700</name>
    <name evidence="1" type="ORF">VIGAN_04008700</name>
</gene>
<dbReference type="Proteomes" id="UP000291084">
    <property type="component" value="Chromosome 4"/>
</dbReference>
<proteinExistence type="predicted"/>
<evidence type="ECO:0000313" key="1">
    <source>
        <dbReference type="EMBL" id="BAT82995.1"/>
    </source>
</evidence>
<accession>A0A0S3RR00</accession>
<reference evidence="1 2" key="1">
    <citation type="journal article" date="2015" name="Sci. Rep.">
        <title>The power of single molecule real-time sequencing technology in the de novo assembly of a eukaryotic genome.</title>
        <authorList>
            <person name="Sakai H."/>
            <person name="Naito K."/>
            <person name="Ogiso-Tanaka E."/>
            <person name="Takahashi Y."/>
            <person name="Iseki K."/>
            <person name="Muto C."/>
            <person name="Satou K."/>
            <person name="Teruya K."/>
            <person name="Shiroma A."/>
            <person name="Shimoji M."/>
            <person name="Hirano T."/>
            <person name="Itoh T."/>
            <person name="Kaga A."/>
            <person name="Tomooka N."/>
        </authorList>
    </citation>
    <scope>NUCLEOTIDE SEQUENCE [LARGE SCALE GENOMIC DNA]</scope>
    <source>
        <strain evidence="2">cv. Shumari</strain>
    </source>
</reference>
<keyword evidence="2" id="KW-1185">Reference proteome</keyword>
<dbReference type="AlphaFoldDB" id="A0A0S3RR00"/>
<evidence type="ECO:0000313" key="2">
    <source>
        <dbReference type="Proteomes" id="UP000291084"/>
    </source>
</evidence>
<feature type="non-terminal residue" evidence="1">
    <location>
        <position position="1"/>
    </location>
</feature>